<dbReference type="Pfam" id="PF13380">
    <property type="entry name" value="CoA_binding_2"/>
    <property type="match status" value="1"/>
</dbReference>
<dbReference type="Pfam" id="PF19045">
    <property type="entry name" value="Ligase_CoA_2"/>
    <property type="match status" value="1"/>
</dbReference>
<keyword evidence="8" id="KW-1185">Reference proteome</keyword>
<dbReference type="Gene3D" id="3.40.50.261">
    <property type="entry name" value="Succinyl-CoA synthetase domains"/>
    <property type="match status" value="2"/>
</dbReference>
<evidence type="ECO:0000256" key="2">
    <source>
        <dbReference type="ARBA" id="ARBA00022741"/>
    </source>
</evidence>
<dbReference type="GO" id="GO:0005524">
    <property type="term" value="F:ATP binding"/>
    <property type="evidence" value="ECO:0007669"/>
    <property type="project" value="UniProtKB-UniRule"/>
</dbReference>
<dbReference type="InterPro" id="IPR013815">
    <property type="entry name" value="ATP_grasp_subdomain_1"/>
</dbReference>
<comment type="caution">
    <text evidence="7">The sequence shown here is derived from an EMBL/GenBank/DDBJ whole genome shotgun (WGS) entry which is preliminary data.</text>
</comment>
<dbReference type="SUPFAM" id="SSF51735">
    <property type="entry name" value="NAD(P)-binding Rossmann-fold domains"/>
    <property type="match status" value="1"/>
</dbReference>
<dbReference type="GO" id="GO:0043758">
    <property type="term" value="F:acetate-CoA ligase (ADP-forming) activity"/>
    <property type="evidence" value="ECO:0007669"/>
    <property type="project" value="InterPro"/>
</dbReference>
<proteinExistence type="inferred from homology"/>
<evidence type="ECO:0000256" key="1">
    <source>
        <dbReference type="ARBA" id="ARBA00022598"/>
    </source>
</evidence>
<keyword evidence="1 7" id="KW-0436">Ligase</keyword>
<dbReference type="GO" id="GO:0004775">
    <property type="term" value="F:succinate-CoA ligase (ADP-forming) activity"/>
    <property type="evidence" value="ECO:0007669"/>
    <property type="project" value="UniProtKB-EC"/>
</dbReference>
<reference evidence="7 8" key="1">
    <citation type="submission" date="2020-04" db="EMBL/GenBank/DDBJ databases">
        <authorList>
            <consortium name="Desulfovibrio sp. FSS-1 genome sequencing consortium"/>
            <person name="Shimoshige H."/>
            <person name="Kobayashi H."/>
            <person name="Maekawa T."/>
        </authorList>
    </citation>
    <scope>NUCLEOTIDE SEQUENCE [LARGE SCALE GENOMIC DNA]</scope>
    <source>
        <strain evidence="7 8">SIID29052-01</strain>
    </source>
</reference>
<dbReference type="Proteomes" id="UP000494245">
    <property type="component" value="Unassembled WGS sequence"/>
</dbReference>
<dbReference type="InterPro" id="IPR003781">
    <property type="entry name" value="CoA-bd"/>
</dbReference>
<dbReference type="SUPFAM" id="SSF56059">
    <property type="entry name" value="Glutathione synthetase ATP-binding domain-like"/>
    <property type="match status" value="1"/>
</dbReference>
<evidence type="ECO:0000256" key="5">
    <source>
        <dbReference type="PROSITE-ProRule" id="PRU00409"/>
    </source>
</evidence>
<comment type="similarity">
    <text evidence="4">In the N-terminal section; belongs to the acetate CoA ligase alpha subunit family.</text>
</comment>
<keyword evidence="2 5" id="KW-0547">Nucleotide-binding</keyword>
<dbReference type="Gene3D" id="3.40.50.720">
    <property type="entry name" value="NAD(P)-binding Rossmann-like Domain"/>
    <property type="match status" value="1"/>
</dbReference>
<evidence type="ECO:0000256" key="3">
    <source>
        <dbReference type="ARBA" id="ARBA00022840"/>
    </source>
</evidence>
<dbReference type="AlphaFoldDB" id="A0A6V8LK23"/>
<reference evidence="7 8" key="2">
    <citation type="submission" date="2020-05" db="EMBL/GenBank/DDBJ databases">
        <title>Draft genome sequence of Desulfovibrio sp. strainFSS-1.</title>
        <authorList>
            <person name="Shimoshige H."/>
            <person name="Kobayashi H."/>
            <person name="Maekawa T."/>
        </authorList>
    </citation>
    <scope>NUCLEOTIDE SEQUENCE [LARGE SCALE GENOMIC DNA]</scope>
    <source>
        <strain evidence="7 8">SIID29052-01</strain>
    </source>
</reference>
<dbReference type="EC" id="6.2.1.5" evidence="7"/>
<evidence type="ECO:0000256" key="4">
    <source>
        <dbReference type="ARBA" id="ARBA00060888"/>
    </source>
</evidence>
<dbReference type="EMBL" id="BLTE01000003">
    <property type="protein sequence ID" value="GFK93063.1"/>
    <property type="molecule type" value="Genomic_DNA"/>
</dbReference>
<sequence>MERTDPMQALFEPRTVAVVGASRTPGKVGNLVVSNLLSAGYQGAILPVNPSGGEILGLTAVTDVSLLPEGVDLAVLCVPREQTPDCLEALGARGCRAAAVITSGFKEVGREGYHLEQRIAEICARHSMVLLGPNSLGLVNARGGLNATFAAGNPEPGGIAFFSQSGALCIAILDAAQGKGIGFSKFVSLGNKAAIDEIDMLRTLTRDPDTKVILGYVENIQDGQEFLRAARDATAVKPVIMIKSGSTPAGARAASSHTGAMAGAEDACQAAFVQSGVIRASGIEEMFHLALAFATQPLPTGPNLCVVTNSGGPGILAADAAERARITLAPLRGQTIEELRAILPPHAALYNPVDIIGDARADRFAQALRIAAADPLAHMVLALITPTPAMIAEEAAQAVADLARELGKPMAACFMGETKVAGAREILRRAGVPCYDYPEPAVEALAALFRHAEWKKRPLPVEVCYMSNKFMAQDVMAKARAKGYRELVEFQALDLLRAYGLPVPKTELARTSDEAARAAKAIGYPVALKIASPQISHKTDVGGVAVNIGDEENLRRAFLSITNRARRVKEAYVLGCLVQEMAPRGSREVFAGFKRDAQFGPLVLFGLGGVYVEVLRDVSCRLAPLSLSDVGEMVREIRSYPLLRGVRGEPPVDFRAIEDVLLTLSQIAVDFPEITECDFNPVMAHPGGALVVDARFTLAPALGNGG</sequence>
<dbReference type="Gene3D" id="3.30.1490.20">
    <property type="entry name" value="ATP-grasp fold, A domain"/>
    <property type="match status" value="1"/>
</dbReference>
<keyword evidence="3 5" id="KW-0067">ATP-binding</keyword>
<dbReference type="SUPFAM" id="SSF52210">
    <property type="entry name" value="Succinyl-CoA synthetase domains"/>
    <property type="match status" value="2"/>
</dbReference>
<evidence type="ECO:0000313" key="7">
    <source>
        <dbReference type="EMBL" id="GFK93063.1"/>
    </source>
</evidence>
<protein>
    <submittedName>
        <fullName evidence="7">Succinate--CoA ligase [ADP-forming] subunit alpha</fullName>
        <ecNumber evidence="7">6.2.1.5</ecNumber>
    </submittedName>
</protein>
<dbReference type="SMART" id="SM00881">
    <property type="entry name" value="CoA_binding"/>
    <property type="match status" value="1"/>
</dbReference>
<dbReference type="Pfam" id="PF13549">
    <property type="entry name" value="ATP-grasp_5"/>
    <property type="match status" value="1"/>
</dbReference>
<dbReference type="PANTHER" id="PTHR43334">
    <property type="entry name" value="ACETATE--COA LIGASE [ADP-FORMING]"/>
    <property type="match status" value="1"/>
</dbReference>
<dbReference type="Pfam" id="PF13607">
    <property type="entry name" value="Succ_CoA_lig"/>
    <property type="match status" value="1"/>
</dbReference>
<dbReference type="InterPro" id="IPR043938">
    <property type="entry name" value="Ligase_CoA_dom"/>
</dbReference>
<dbReference type="InterPro" id="IPR016102">
    <property type="entry name" value="Succinyl-CoA_synth-like"/>
</dbReference>
<dbReference type="PANTHER" id="PTHR43334:SF1">
    <property type="entry name" value="3-HYDROXYPROPIONATE--COA LIGASE [ADP-FORMING]"/>
    <property type="match status" value="1"/>
</dbReference>
<dbReference type="RefSeq" id="WP_173081733.1">
    <property type="nucleotide sequence ID" value="NZ_BLTE01000003.1"/>
</dbReference>
<dbReference type="InterPro" id="IPR032875">
    <property type="entry name" value="Succ_CoA_lig_flav_dom"/>
</dbReference>
<dbReference type="Gene3D" id="3.30.470.20">
    <property type="entry name" value="ATP-grasp fold, B domain"/>
    <property type="match status" value="1"/>
</dbReference>
<dbReference type="GO" id="GO:0046872">
    <property type="term" value="F:metal ion binding"/>
    <property type="evidence" value="ECO:0007669"/>
    <property type="project" value="InterPro"/>
</dbReference>
<dbReference type="InterPro" id="IPR051538">
    <property type="entry name" value="Acyl-CoA_Synth/Transferase"/>
</dbReference>
<dbReference type="FunFam" id="3.30.1490.20:FF:000020">
    <property type="entry name" value="Protein lysine acetyltransferase"/>
    <property type="match status" value="1"/>
</dbReference>
<evidence type="ECO:0000259" key="6">
    <source>
        <dbReference type="PROSITE" id="PS50975"/>
    </source>
</evidence>
<name>A0A6V8LK23_9BACT</name>
<accession>A0A6V8LK23</accession>
<feature type="domain" description="ATP-grasp" evidence="6">
    <location>
        <begin position="493"/>
        <end position="529"/>
    </location>
</feature>
<gene>
    <name evidence="7" type="primary">sucD</name>
    <name evidence="7" type="ORF">NNJEOMEG_00892</name>
</gene>
<dbReference type="PROSITE" id="PS50975">
    <property type="entry name" value="ATP_GRASP"/>
    <property type="match status" value="1"/>
</dbReference>
<organism evidence="7 8">
    <name type="scientific">Fundidesulfovibrio magnetotacticus</name>
    <dbReference type="NCBI Taxonomy" id="2730080"/>
    <lineage>
        <taxon>Bacteria</taxon>
        <taxon>Pseudomonadati</taxon>
        <taxon>Thermodesulfobacteriota</taxon>
        <taxon>Desulfovibrionia</taxon>
        <taxon>Desulfovibrionales</taxon>
        <taxon>Desulfovibrionaceae</taxon>
        <taxon>Fundidesulfovibrio</taxon>
    </lineage>
</organism>
<evidence type="ECO:0000313" key="8">
    <source>
        <dbReference type="Proteomes" id="UP000494245"/>
    </source>
</evidence>
<dbReference type="InterPro" id="IPR036291">
    <property type="entry name" value="NAD(P)-bd_dom_sf"/>
</dbReference>
<dbReference type="InterPro" id="IPR011761">
    <property type="entry name" value="ATP-grasp"/>
</dbReference>